<dbReference type="RefSeq" id="WP_115842744.1">
    <property type="nucleotide sequence ID" value="NZ_CP183976.1"/>
</dbReference>
<name>A0A3D8VBW4_9GAMM</name>
<organism evidence="2 3">
    <name type="scientific">Lysobacter soli</name>
    <dbReference type="NCBI Taxonomy" id="453783"/>
    <lineage>
        <taxon>Bacteria</taxon>
        <taxon>Pseudomonadati</taxon>
        <taxon>Pseudomonadota</taxon>
        <taxon>Gammaproteobacteria</taxon>
        <taxon>Lysobacterales</taxon>
        <taxon>Lysobacteraceae</taxon>
        <taxon>Lysobacter</taxon>
    </lineage>
</organism>
<evidence type="ECO:0000313" key="2">
    <source>
        <dbReference type="EMBL" id="RDY66823.1"/>
    </source>
</evidence>
<feature type="transmembrane region" description="Helical" evidence="1">
    <location>
        <begin position="26"/>
        <end position="43"/>
    </location>
</feature>
<keyword evidence="3" id="KW-1185">Reference proteome</keyword>
<gene>
    <name evidence="2" type="ORF">DX912_11970</name>
</gene>
<keyword evidence="1" id="KW-1133">Transmembrane helix</keyword>
<feature type="transmembrane region" description="Helical" evidence="1">
    <location>
        <begin position="82"/>
        <end position="101"/>
    </location>
</feature>
<keyword evidence="1" id="KW-0812">Transmembrane</keyword>
<accession>A0A3D8VBW4</accession>
<proteinExistence type="predicted"/>
<comment type="caution">
    <text evidence="2">The sequence shown here is derived from an EMBL/GenBank/DDBJ whole genome shotgun (WGS) entry which is preliminary data.</text>
</comment>
<reference evidence="2 3" key="1">
    <citation type="submission" date="2018-08" db="EMBL/GenBank/DDBJ databases">
        <title>Lysobacter soli KCTC 22011, whole genome shotgun sequence.</title>
        <authorList>
            <person name="Zhang X."/>
            <person name="Feng G."/>
            <person name="Zhu H."/>
        </authorList>
    </citation>
    <scope>NUCLEOTIDE SEQUENCE [LARGE SCALE GENOMIC DNA]</scope>
    <source>
        <strain evidence="2 3">KCTC 22011</strain>
    </source>
</reference>
<sequence>MSDPYKTPAVRPAASVSSLVAYGKRLAIAWTSSFVVVAGYALALQMDSEISSDVLLAIALVAAVTSLLAGSVAAAVFRSRPVVMVVATQLASIAAIGAVWAL</sequence>
<protein>
    <recommendedName>
        <fullName evidence="4">DUF3649 domain-containing protein</fullName>
    </recommendedName>
</protein>
<dbReference type="Proteomes" id="UP000256829">
    <property type="component" value="Unassembled WGS sequence"/>
</dbReference>
<evidence type="ECO:0000313" key="3">
    <source>
        <dbReference type="Proteomes" id="UP000256829"/>
    </source>
</evidence>
<evidence type="ECO:0000256" key="1">
    <source>
        <dbReference type="SAM" id="Phobius"/>
    </source>
</evidence>
<dbReference type="AlphaFoldDB" id="A0A3D8VBW4"/>
<keyword evidence="1" id="KW-0472">Membrane</keyword>
<dbReference type="EMBL" id="QTJR01000007">
    <property type="protein sequence ID" value="RDY66823.1"/>
    <property type="molecule type" value="Genomic_DNA"/>
</dbReference>
<feature type="transmembrane region" description="Helical" evidence="1">
    <location>
        <begin position="55"/>
        <end position="76"/>
    </location>
</feature>
<evidence type="ECO:0008006" key="4">
    <source>
        <dbReference type="Google" id="ProtNLM"/>
    </source>
</evidence>